<accession>A0A5C5WGY0</accession>
<protein>
    <submittedName>
        <fullName evidence="1">Uncharacterized protein</fullName>
    </submittedName>
</protein>
<dbReference type="EMBL" id="SJPK01000054">
    <property type="protein sequence ID" value="TWT50054.1"/>
    <property type="molecule type" value="Genomic_DNA"/>
</dbReference>
<organism evidence="1 2">
    <name type="scientific">Allorhodopirellula solitaria</name>
    <dbReference type="NCBI Taxonomy" id="2527987"/>
    <lineage>
        <taxon>Bacteria</taxon>
        <taxon>Pseudomonadati</taxon>
        <taxon>Planctomycetota</taxon>
        <taxon>Planctomycetia</taxon>
        <taxon>Pirellulales</taxon>
        <taxon>Pirellulaceae</taxon>
        <taxon>Allorhodopirellula</taxon>
    </lineage>
</organism>
<keyword evidence="2" id="KW-1185">Reference proteome</keyword>
<reference evidence="1 2" key="1">
    <citation type="submission" date="2019-02" db="EMBL/GenBank/DDBJ databases">
        <title>Deep-cultivation of Planctomycetes and their phenomic and genomic characterization uncovers novel biology.</title>
        <authorList>
            <person name="Wiegand S."/>
            <person name="Jogler M."/>
            <person name="Boedeker C."/>
            <person name="Pinto D."/>
            <person name="Vollmers J."/>
            <person name="Rivas-Marin E."/>
            <person name="Kohn T."/>
            <person name="Peeters S.H."/>
            <person name="Heuer A."/>
            <person name="Rast P."/>
            <person name="Oberbeckmann S."/>
            <person name="Bunk B."/>
            <person name="Jeske O."/>
            <person name="Meyerdierks A."/>
            <person name="Storesund J.E."/>
            <person name="Kallscheuer N."/>
            <person name="Luecker S."/>
            <person name="Lage O.M."/>
            <person name="Pohl T."/>
            <person name="Merkel B.J."/>
            <person name="Hornburger P."/>
            <person name="Mueller R.-W."/>
            <person name="Bruemmer F."/>
            <person name="Labrenz M."/>
            <person name="Spormann A.M."/>
            <person name="Op Den Camp H."/>
            <person name="Overmann J."/>
            <person name="Amann R."/>
            <person name="Jetten M.S.M."/>
            <person name="Mascher T."/>
            <person name="Medema M.H."/>
            <person name="Devos D.P."/>
            <person name="Kaster A.-K."/>
            <person name="Ovreas L."/>
            <person name="Rohde M."/>
            <person name="Galperin M.Y."/>
            <person name="Jogler C."/>
        </authorList>
    </citation>
    <scope>NUCLEOTIDE SEQUENCE [LARGE SCALE GENOMIC DNA]</scope>
    <source>
        <strain evidence="1 2">CA85</strain>
    </source>
</reference>
<evidence type="ECO:0000313" key="2">
    <source>
        <dbReference type="Proteomes" id="UP000318053"/>
    </source>
</evidence>
<gene>
    <name evidence="1" type="ORF">CA85_52760</name>
</gene>
<evidence type="ECO:0000313" key="1">
    <source>
        <dbReference type="EMBL" id="TWT50054.1"/>
    </source>
</evidence>
<dbReference type="Proteomes" id="UP000318053">
    <property type="component" value="Unassembled WGS sequence"/>
</dbReference>
<name>A0A5C5WGY0_9BACT</name>
<sequence>MAEALAKKWNGKLIDNPIKLDGEPAYRVKGKPNPSRVQPIDCIVVVTDGRVVMLMAGAQHVGTVDEALTQLAASWKWKKRNESIDELKSR</sequence>
<comment type="caution">
    <text evidence="1">The sequence shown here is derived from an EMBL/GenBank/DDBJ whole genome shotgun (WGS) entry which is preliminary data.</text>
</comment>
<dbReference type="AlphaFoldDB" id="A0A5C5WGY0"/>
<proteinExistence type="predicted"/>